<evidence type="ECO:0000313" key="12">
    <source>
        <dbReference type="Proteomes" id="UP000516349"/>
    </source>
</evidence>
<dbReference type="SMART" id="SM00471">
    <property type="entry name" value="HDc"/>
    <property type="match status" value="1"/>
</dbReference>
<dbReference type="Gene3D" id="3.30.460.10">
    <property type="entry name" value="Beta Polymerase, domain 2"/>
    <property type="match status" value="1"/>
</dbReference>
<dbReference type="GO" id="GO:0006808">
    <property type="term" value="P:regulation of nitrogen utilization"/>
    <property type="evidence" value="ECO:0007669"/>
    <property type="project" value="UniProtKB-UniRule"/>
</dbReference>
<dbReference type="InterPro" id="IPR003607">
    <property type="entry name" value="HD/PDEase_dom"/>
</dbReference>
<dbReference type="KEGG" id="ebla:JGUZn3_12770"/>
<name>A0A7H1NRU3_9PROT</name>
<dbReference type="PANTHER" id="PTHR47320">
    <property type="entry name" value="BIFUNCTIONAL URIDYLYLTRANSFERASE/URIDYLYL-REMOVING ENZYME"/>
    <property type="match status" value="1"/>
</dbReference>
<keyword evidence="3" id="KW-0677">Repeat</keyword>
<dbReference type="InterPro" id="IPR013546">
    <property type="entry name" value="PII_UdlTrfase/GS_AdlTrfase"/>
</dbReference>
<keyword evidence="6 7" id="KW-0511">Multifunctional enzyme</keyword>
<evidence type="ECO:0000259" key="10">
    <source>
        <dbReference type="PROSITE" id="PS51831"/>
    </source>
</evidence>
<dbReference type="SUPFAM" id="SSF81891">
    <property type="entry name" value="Poly A polymerase C-terminal region-like"/>
    <property type="match status" value="1"/>
</dbReference>
<dbReference type="InterPro" id="IPR002934">
    <property type="entry name" value="Polymerase_NTP_transf_dom"/>
</dbReference>
<feature type="compositionally biased region" description="Pro residues" evidence="8">
    <location>
        <begin position="990"/>
        <end position="1004"/>
    </location>
</feature>
<dbReference type="NCBIfam" id="NF003467">
    <property type="entry name" value="PRK05092.1"/>
    <property type="match status" value="1"/>
</dbReference>
<evidence type="ECO:0000259" key="9">
    <source>
        <dbReference type="PROSITE" id="PS51671"/>
    </source>
</evidence>
<keyword evidence="12" id="KW-1185">Reference proteome</keyword>
<dbReference type="SUPFAM" id="SSF81593">
    <property type="entry name" value="Nucleotidyltransferase substrate binding subunit/domain"/>
    <property type="match status" value="1"/>
</dbReference>
<dbReference type="Pfam" id="PF24931">
    <property type="entry name" value="ACT_ACR9_3rd"/>
    <property type="match status" value="1"/>
</dbReference>
<comment type="activity regulation">
    <text evidence="7">Uridylyltransferase (UTase) activity is inhibited by glutamine, while glutamine activates uridylyl-removing (UR) activity.</text>
</comment>
<keyword evidence="4 7" id="KW-0378">Hydrolase</keyword>
<keyword evidence="2 7" id="KW-0548">Nucleotidyltransferase</keyword>
<feature type="domain" description="ACT" evidence="9">
    <location>
        <begin position="787"/>
        <end position="864"/>
    </location>
</feature>
<sequence length="1004" mass="114052">MHQSTIQLNDQKQTLVTLKEELDSLDLTDSQTNREETLQVFRRHMARIHNTIRVNFESHKLSGIEAAKLHACLVDDFLQTLFDYSVKNTSFHHDSAALEALSIHAIGGYGRGMLAPFSDIDLLFLTEESPSTQTKELIENTLYILWDLGIKIGYSTRSIQECLEEAARDTTVRTSLLDLRFLYGNKNLYEKFRKDYYTSSNPTEIDFIRDKQLERYQRHIRYGDNPYLVEPNVKEGRGGLRDMQTLYWLCRNLYDTDPPENSLGTKVVTEGLLTAQEAKRARRSWDFLWTVRFHLHYVAGTAEERLTFDMQPVVGSRMGYTRHGRQVGVERFMRHYFLTAREVMRLTHVIEPAIIRKVYTPTTQPGLSDPALEDAGFMMVDGMIMQKNGISFDTNPIMMLRLLNCAQKRKREIHPMALQEIIRWERRAMTLRGNEEASEIFINLLCGPAPEQARSGHPSYKRPHTSPPLKMPAIAKNSSHDFPPQPNHPQNGASPFNDNAHKEKVTENAYWLHVLNETGVLGRLIPGWSHIVGQMQFDTYHVYTVDEHIIKALHILNQLENGKLAEETPLAHELAKNSQSRRALYVAVLLHDIAKGHKQDHSVLGSEMALEICPLLGLSTEETETVSWLVLHHLLLSHTAFQRDIDDPKTLLDLVDTIQSPERLRLLFILTVVDIKAVNLRVWNAWKATLLKELYNRVAEILAGGMATTERDTRVTQAKQSTAELLAEKGFSESDISTFLNLGYAGYWLSFDQETHLRHASIIIEAEHNKQPLTIQAQHLPARGVTEITIYTVDHSGLFSRISGALALVGASIVDARIHTMTNGMALDTFWVQNIEHSPLEDGYRLEKLHTLIEQALSQKIDIRSEIAKSGVGHMGKRMRAILVPPRVVFDNSASNTYTIIEVNGRDRPGLLFDVTEAISRQGIQIASAHITTYGVRAVDVFYVKDLFGLKITDSQKLEHIRSCILEILDRAEKKTTEGNSKEWFEATLPTPPAETTPPHNVPS</sequence>
<evidence type="ECO:0000256" key="2">
    <source>
        <dbReference type="ARBA" id="ARBA00022695"/>
    </source>
</evidence>
<dbReference type="CDD" id="cd05401">
    <property type="entry name" value="NT_GlnE_GlnD_like"/>
    <property type="match status" value="1"/>
</dbReference>
<dbReference type="PROSITE" id="PS51671">
    <property type="entry name" value="ACT"/>
    <property type="match status" value="2"/>
</dbReference>
<comment type="caution">
    <text evidence="7">Lacks conserved residue(s) required for the propagation of feature annotation.</text>
</comment>
<dbReference type="InterPro" id="IPR010043">
    <property type="entry name" value="UTase/UR"/>
</dbReference>
<dbReference type="EMBL" id="CP060244">
    <property type="protein sequence ID" value="QNT78503.1"/>
    <property type="molecule type" value="Genomic_DNA"/>
</dbReference>
<comment type="catalytic activity">
    <reaction evidence="7">
        <text>[protein-PII]-L-tyrosine + UTP = [protein-PII]-uridylyl-L-tyrosine + diphosphate</text>
        <dbReference type="Rhea" id="RHEA:13673"/>
        <dbReference type="Rhea" id="RHEA-COMP:12147"/>
        <dbReference type="Rhea" id="RHEA-COMP:12148"/>
        <dbReference type="ChEBI" id="CHEBI:33019"/>
        <dbReference type="ChEBI" id="CHEBI:46398"/>
        <dbReference type="ChEBI" id="CHEBI:46858"/>
        <dbReference type="ChEBI" id="CHEBI:90602"/>
        <dbReference type="EC" id="2.7.7.59"/>
    </reaction>
</comment>
<keyword evidence="5 7" id="KW-0460">Magnesium</keyword>
<evidence type="ECO:0000256" key="4">
    <source>
        <dbReference type="ARBA" id="ARBA00022801"/>
    </source>
</evidence>
<dbReference type="InterPro" id="IPR043519">
    <property type="entry name" value="NT_sf"/>
</dbReference>
<dbReference type="Pfam" id="PF01909">
    <property type="entry name" value="NTP_transf_2"/>
    <property type="match status" value="1"/>
</dbReference>
<dbReference type="GO" id="GO:0008081">
    <property type="term" value="F:phosphoric diester hydrolase activity"/>
    <property type="evidence" value="ECO:0007669"/>
    <property type="project" value="UniProtKB-UniRule"/>
</dbReference>
<dbReference type="SUPFAM" id="SSF81301">
    <property type="entry name" value="Nucleotidyltransferase"/>
    <property type="match status" value="1"/>
</dbReference>
<dbReference type="GO" id="GO:0008773">
    <property type="term" value="F:[protein-PII] uridylyltransferase activity"/>
    <property type="evidence" value="ECO:0007669"/>
    <property type="project" value="UniProtKB-UniRule"/>
</dbReference>
<comment type="domain">
    <text evidence="7">Has four distinct domains: an N-terminal nucleotidyltransferase (NT) domain responsible for UTase activity, a central HD domain that encodes UR activity, and two C-terminal ACT domains that seem to have a role in glutamine sensing.</text>
</comment>
<dbReference type="PANTHER" id="PTHR47320:SF1">
    <property type="entry name" value="BIFUNCTIONAL URIDYLYLTRANSFERASE_URIDYLYL-REMOVING ENZYME"/>
    <property type="match status" value="1"/>
</dbReference>
<dbReference type="CDD" id="cd00077">
    <property type="entry name" value="HDc"/>
    <property type="match status" value="1"/>
</dbReference>
<dbReference type="CDD" id="cd04899">
    <property type="entry name" value="ACT_ACR-UUR-like_2"/>
    <property type="match status" value="1"/>
</dbReference>
<accession>A0A7H1NRU3</accession>
<keyword evidence="1 7" id="KW-0808">Transferase</keyword>
<feature type="region of interest" description="Disordered" evidence="8">
    <location>
        <begin position="452"/>
        <end position="499"/>
    </location>
</feature>
<reference evidence="11 12" key="1">
    <citation type="submission" date="2020-08" db="EMBL/GenBank/DDBJ databases">
        <title>Complete genome sequence of Entomobacter blattae G55GP.</title>
        <authorList>
            <person name="Poehlein A."/>
            <person name="Guzman J."/>
            <person name="Daniel R."/>
            <person name="Vilcinskas A."/>
        </authorList>
    </citation>
    <scope>NUCLEOTIDE SEQUENCE [LARGE SCALE GENOMIC DNA]</scope>
    <source>
        <strain evidence="11 12">G55GP</strain>
    </source>
</reference>
<evidence type="ECO:0000313" key="11">
    <source>
        <dbReference type="EMBL" id="QNT78503.1"/>
    </source>
</evidence>
<feature type="domain" description="ACT" evidence="9">
    <location>
        <begin position="900"/>
        <end position="982"/>
    </location>
</feature>
<dbReference type="InterPro" id="IPR002912">
    <property type="entry name" value="ACT_dom"/>
</dbReference>
<evidence type="ECO:0000256" key="7">
    <source>
        <dbReference type="HAMAP-Rule" id="MF_00277"/>
    </source>
</evidence>
<feature type="region of interest" description="Uridylyltransferase" evidence="7">
    <location>
        <begin position="1"/>
        <end position="372"/>
    </location>
</feature>
<dbReference type="Gene3D" id="1.10.3090.10">
    <property type="entry name" value="cca-adding enzyme, domain 2"/>
    <property type="match status" value="1"/>
</dbReference>
<feature type="region of interest" description="Disordered" evidence="8">
    <location>
        <begin position="977"/>
        <end position="1004"/>
    </location>
</feature>
<comment type="catalytic activity">
    <reaction evidence="7">
        <text>[protein-PII]-uridylyl-L-tyrosine + H2O = [protein-PII]-L-tyrosine + UMP + H(+)</text>
        <dbReference type="Rhea" id="RHEA:48600"/>
        <dbReference type="Rhea" id="RHEA-COMP:12147"/>
        <dbReference type="Rhea" id="RHEA-COMP:12148"/>
        <dbReference type="ChEBI" id="CHEBI:15377"/>
        <dbReference type="ChEBI" id="CHEBI:15378"/>
        <dbReference type="ChEBI" id="CHEBI:46858"/>
        <dbReference type="ChEBI" id="CHEBI:57865"/>
        <dbReference type="ChEBI" id="CHEBI:90602"/>
    </reaction>
</comment>
<dbReference type="HAMAP" id="MF_00277">
    <property type="entry name" value="PII_uridylyl_transf"/>
    <property type="match status" value="1"/>
</dbReference>
<gene>
    <name evidence="7 11" type="primary">glnD</name>
    <name evidence="11" type="ORF">JGUZn3_12770</name>
</gene>
<comment type="similarity">
    <text evidence="7">Belongs to the GlnD family.</text>
</comment>
<dbReference type="CDD" id="cd04900">
    <property type="entry name" value="ACT_UUR-like_1"/>
    <property type="match status" value="1"/>
</dbReference>
<evidence type="ECO:0000256" key="3">
    <source>
        <dbReference type="ARBA" id="ARBA00022737"/>
    </source>
</evidence>
<dbReference type="EC" id="3.1.4.-" evidence="7"/>
<dbReference type="InterPro" id="IPR006674">
    <property type="entry name" value="HD_domain"/>
</dbReference>
<dbReference type="Proteomes" id="UP000516349">
    <property type="component" value="Chromosome"/>
</dbReference>
<evidence type="ECO:0000256" key="1">
    <source>
        <dbReference type="ARBA" id="ARBA00022679"/>
    </source>
</evidence>
<evidence type="ECO:0000256" key="5">
    <source>
        <dbReference type="ARBA" id="ARBA00022842"/>
    </source>
</evidence>
<dbReference type="Pfam" id="PF01966">
    <property type="entry name" value="HD"/>
    <property type="match status" value="1"/>
</dbReference>
<dbReference type="SUPFAM" id="SSF55021">
    <property type="entry name" value="ACT-like"/>
    <property type="match status" value="2"/>
</dbReference>
<dbReference type="AlphaFoldDB" id="A0A7H1NRU3"/>
<dbReference type="EC" id="2.7.7.59" evidence="7"/>
<feature type="compositionally biased region" description="Polar residues" evidence="8">
    <location>
        <begin position="488"/>
        <end position="497"/>
    </location>
</feature>
<dbReference type="InterPro" id="IPR045865">
    <property type="entry name" value="ACT-like_dom_sf"/>
</dbReference>
<dbReference type="Pfam" id="PF08335">
    <property type="entry name" value="GlnD_UR_UTase"/>
    <property type="match status" value="1"/>
</dbReference>
<protein>
    <recommendedName>
        <fullName evidence="7">Bifunctional uridylyltransferase/uridylyl-removing enzyme</fullName>
        <shortName evidence="7">UTase/UR</shortName>
    </recommendedName>
    <alternativeName>
        <fullName evidence="7">Bifunctional [protein-PII] modification enzyme</fullName>
    </alternativeName>
    <alternativeName>
        <fullName evidence="7">Bifunctional nitrogen sensor protein</fullName>
    </alternativeName>
    <domain>
        <recommendedName>
            <fullName evidence="7">[Protein-PII] uridylyltransferase</fullName>
            <shortName evidence="7">PII uridylyltransferase</shortName>
            <shortName evidence="7">UTase</shortName>
            <ecNumber evidence="7">2.7.7.59</ecNumber>
        </recommendedName>
    </domain>
    <domain>
        <recommendedName>
            <fullName evidence="7">[Protein-PII]-UMP uridylyl-removing enzyme</fullName>
            <shortName evidence="7">UR</shortName>
            <ecNumber evidence="7">3.1.4.-</ecNumber>
        </recommendedName>
    </domain>
</protein>
<feature type="domain" description="HD" evidence="10">
    <location>
        <begin position="545"/>
        <end position="661"/>
    </location>
</feature>
<comment type="cofactor">
    <cofactor evidence="7">
        <name>Mg(2+)</name>
        <dbReference type="ChEBI" id="CHEBI:18420"/>
    </cofactor>
</comment>
<proteinExistence type="inferred from homology"/>
<dbReference type="PIRSF" id="PIRSF006288">
    <property type="entry name" value="PII_uridyltransf"/>
    <property type="match status" value="1"/>
</dbReference>
<comment type="function">
    <text evidence="7">Modifies, by uridylylation and deuridylylation, the PII regulatory proteins (GlnB and homologs), in response to the nitrogen status of the cell that GlnD senses through the glutamine level. Under low glutamine levels, catalyzes the conversion of the PII proteins and UTP to PII-UMP and PPi, while under higher glutamine levels, GlnD hydrolyzes PII-UMP to PII and UMP (deuridylylation). Thus, controls uridylylation state and activity of the PII proteins, and plays an important role in the regulation of nitrogen metabolism.</text>
</comment>
<evidence type="ECO:0000256" key="6">
    <source>
        <dbReference type="ARBA" id="ARBA00023268"/>
    </source>
</evidence>
<dbReference type="Gene3D" id="3.30.70.260">
    <property type="match status" value="1"/>
</dbReference>
<evidence type="ECO:0000256" key="8">
    <source>
        <dbReference type="SAM" id="MobiDB-lite"/>
    </source>
</evidence>
<organism evidence="11 12">
    <name type="scientific">Entomobacter blattae</name>
    <dbReference type="NCBI Taxonomy" id="2762277"/>
    <lineage>
        <taxon>Bacteria</taxon>
        <taxon>Pseudomonadati</taxon>
        <taxon>Pseudomonadota</taxon>
        <taxon>Alphaproteobacteria</taxon>
        <taxon>Acetobacterales</taxon>
        <taxon>Acetobacteraceae</taxon>
        <taxon>Entomobacter</taxon>
    </lineage>
</organism>
<dbReference type="RefSeq" id="WP_203412765.1">
    <property type="nucleotide sequence ID" value="NZ_CP060244.1"/>
</dbReference>
<dbReference type="PROSITE" id="PS51831">
    <property type="entry name" value="HD"/>
    <property type="match status" value="1"/>
</dbReference>